<evidence type="ECO:0000313" key="1">
    <source>
        <dbReference type="EMBL" id="CAG9318799.1"/>
    </source>
</evidence>
<dbReference type="EMBL" id="CAJZBQ010000021">
    <property type="protein sequence ID" value="CAG9318799.1"/>
    <property type="molecule type" value="Genomic_DNA"/>
</dbReference>
<gene>
    <name evidence="1" type="ORF">BSTOLATCC_MIC22163</name>
</gene>
<proteinExistence type="predicted"/>
<reference evidence="1" key="1">
    <citation type="submission" date="2021-09" db="EMBL/GenBank/DDBJ databases">
        <authorList>
            <consortium name="AG Swart"/>
            <person name="Singh M."/>
            <person name="Singh A."/>
            <person name="Seah K."/>
            <person name="Emmerich C."/>
        </authorList>
    </citation>
    <scope>NUCLEOTIDE SEQUENCE</scope>
    <source>
        <strain evidence="1">ATCC30299</strain>
    </source>
</reference>
<dbReference type="AlphaFoldDB" id="A0AAU9IW97"/>
<comment type="caution">
    <text evidence="1">The sequence shown here is derived from an EMBL/GenBank/DDBJ whole genome shotgun (WGS) entry which is preliminary data.</text>
</comment>
<evidence type="ECO:0000313" key="2">
    <source>
        <dbReference type="Proteomes" id="UP001162131"/>
    </source>
</evidence>
<dbReference type="Proteomes" id="UP001162131">
    <property type="component" value="Unassembled WGS sequence"/>
</dbReference>
<sequence length="74" mass="8536">MVKFLIKISLTASRVNDSEKSQVGPKTLQVIFISYGRNYKCLMKFLIGIEINNFCLQKPILLSWTRWQSIAIIS</sequence>
<accession>A0AAU9IW97</accession>
<protein>
    <submittedName>
        <fullName evidence="1">Uncharacterized protein</fullName>
    </submittedName>
</protein>
<organism evidence="1 2">
    <name type="scientific">Blepharisma stoltei</name>
    <dbReference type="NCBI Taxonomy" id="1481888"/>
    <lineage>
        <taxon>Eukaryota</taxon>
        <taxon>Sar</taxon>
        <taxon>Alveolata</taxon>
        <taxon>Ciliophora</taxon>
        <taxon>Postciliodesmatophora</taxon>
        <taxon>Heterotrichea</taxon>
        <taxon>Heterotrichida</taxon>
        <taxon>Blepharismidae</taxon>
        <taxon>Blepharisma</taxon>
    </lineage>
</organism>
<name>A0AAU9IW97_9CILI</name>
<keyword evidence="2" id="KW-1185">Reference proteome</keyword>